<dbReference type="AlphaFoldDB" id="A0A089Q0Q8"/>
<dbReference type="KEGG" id="mor:MOC_0449"/>
<dbReference type="STRING" id="693986.MOC_0449"/>
<gene>
    <name evidence="2" type="ORF">MOC_0449</name>
</gene>
<keyword evidence="3" id="KW-1185">Reference proteome</keyword>
<reference evidence="2 3" key="1">
    <citation type="journal article" date="2014" name="PLoS ONE">
        <title>Genome Information of Methylobacterium oryzae, a Plant-Probiotic Methylotroph in the Phyllosphere.</title>
        <authorList>
            <person name="Kwak M.J."/>
            <person name="Jeong H."/>
            <person name="Madhaiyan M."/>
            <person name="Lee Y."/>
            <person name="Sa T.M."/>
            <person name="Oh T.K."/>
            <person name="Kim J.F."/>
        </authorList>
    </citation>
    <scope>NUCLEOTIDE SEQUENCE [LARGE SCALE GENOMIC DNA]</scope>
    <source>
        <strain evidence="2 3">CBMB20</strain>
    </source>
</reference>
<dbReference type="Proteomes" id="UP000029492">
    <property type="component" value="Chromosome"/>
</dbReference>
<dbReference type="eggNOG" id="COG3239">
    <property type="taxonomic scope" value="Bacteria"/>
</dbReference>
<accession>A0A089Q0Q8</accession>
<dbReference type="HOGENOM" id="CLU_2700535_0_0_5"/>
<dbReference type="RefSeq" id="WP_043755368.1">
    <property type="nucleotide sequence ID" value="NZ_CP003811.1"/>
</dbReference>
<dbReference type="Pfam" id="PF00487">
    <property type="entry name" value="FA_desaturase"/>
    <property type="match status" value="1"/>
</dbReference>
<evidence type="ECO:0000259" key="1">
    <source>
        <dbReference type="Pfam" id="PF00487"/>
    </source>
</evidence>
<evidence type="ECO:0000313" key="2">
    <source>
        <dbReference type="EMBL" id="AIQ88204.1"/>
    </source>
</evidence>
<dbReference type="InterPro" id="IPR005804">
    <property type="entry name" value="FA_desaturase_dom"/>
</dbReference>
<protein>
    <submittedName>
        <fullName evidence="2">Fatty acid desaturase</fullName>
    </submittedName>
</protein>
<feature type="domain" description="Fatty acid desaturase" evidence="1">
    <location>
        <begin position="8"/>
        <end position="51"/>
    </location>
</feature>
<evidence type="ECO:0000313" key="3">
    <source>
        <dbReference type="Proteomes" id="UP000029492"/>
    </source>
</evidence>
<organism evidence="2 3">
    <name type="scientific">Methylobacterium oryzae CBMB20</name>
    <dbReference type="NCBI Taxonomy" id="693986"/>
    <lineage>
        <taxon>Bacteria</taxon>
        <taxon>Pseudomonadati</taxon>
        <taxon>Pseudomonadota</taxon>
        <taxon>Alphaproteobacteria</taxon>
        <taxon>Hyphomicrobiales</taxon>
        <taxon>Methylobacteriaceae</taxon>
        <taxon>Methylobacterium</taxon>
    </lineage>
</organism>
<name>A0A089Q0Q8_9HYPH</name>
<proteinExistence type="predicted"/>
<dbReference type="EMBL" id="CP003811">
    <property type="protein sequence ID" value="AIQ88204.1"/>
    <property type="molecule type" value="Genomic_DNA"/>
</dbReference>
<sequence>MDDNGPTHTRTTLTNGLMRRLMWAMPVHTEQHLYPSIPFHRLPDAHTAMRTRPGVLQRGDNRWQVGFVRTLRP</sequence>
<dbReference type="GO" id="GO:0006629">
    <property type="term" value="P:lipid metabolic process"/>
    <property type="evidence" value="ECO:0007669"/>
    <property type="project" value="InterPro"/>
</dbReference>